<gene>
    <name evidence="1" type="ORF">AADC60_08085</name>
</gene>
<sequence>MDNFNRIYDILYHIDIATQTLETKELEQGDLNEYIHDLVKTIITTPDNRYFKFKSDTTEIKNQVDKLFANQQSKEIFEEASLVIAQRLLRTEISTQQRYQHLTDIQKGSLIESFLEFEGDKYFLITKVEHERFLNTEDLVRQIGLPYEKRTLKTCLIRLALDGSVSDVIVTDSNNKISVYWYDEFIELDELNSNETNTKKAFYSIDNELNKIIKKKSPSDYTVLRNNLIGYFRSQTNFAFENMIQTVFGEYQPDNPEINMDNVKQVVRQLPEKKGFDTRFEVIEKEINARIRKVVRISDKIELKLNDHIEQLRSTIKSETRPNGDKVIVIKTENEEAFNLFKFD</sequence>
<organism evidence="1 2">
    <name type="scientific">Cytobacillus pseudoceanisediminis</name>
    <dbReference type="NCBI Taxonomy" id="3051614"/>
    <lineage>
        <taxon>Bacteria</taxon>
        <taxon>Bacillati</taxon>
        <taxon>Bacillota</taxon>
        <taxon>Bacilli</taxon>
        <taxon>Bacillales</taxon>
        <taxon>Bacillaceae</taxon>
        <taxon>Cytobacillus</taxon>
    </lineage>
</organism>
<reference evidence="1 2" key="1">
    <citation type="submission" date="2024-04" db="EMBL/GenBank/DDBJ databases">
        <title>Screening of coral probiotics and analysis of their probiotic properties.</title>
        <authorList>
            <person name="Wang S."/>
        </authorList>
    </citation>
    <scope>NUCLEOTIDE SEQUENCE [LARGE SCALE GENOMIC DNA]</scope>
    <source>
        <strain evidence="1 2">GXU-Z9</strain>
    </source>
</reference>
<proteinExistence type="predicted"/>
<name>A0ABZ2ZLT0_9BACI</name>
<evidence type="ECO:0008006" key="3">
    <source>
        <dbReference type="Google" id="ProtNLM"/>
    </source>
</evidence>
<evidence type="ECO:0000313" key="1">
    <source>
        <dbReference type="EMBL" id="WZP09071.1"/>
    </source>
</evidence>
<accession>A0ABZ2ZLT0</accession>
<dbReference type="EMBL" id="CP151651">
    <property type="protein sequence ID" value="WZP09071.1"/>
    <property type="molecule type" value="Genomic_DNA"/>
</dbReference>
<evidence type="ECO:0000313" key="2">
    <source>
        <dbReference type="Proteomes" id="UP001472074"/>
    </source>
</evidence>
<dbReference type="RefSeq" id="WP_342026034.1">
    <property type="nucleotide sequence ID" value="NZ_CP151651.1"/>
</dbReference>
<keyword evidence="2" id="KW-1185">Reference proteome</keyword>
<dbReference type="Proteomes" id="UP001472074">
    <property type="component" value="Chromosome"/>
</dbReference>
<protein>
    <recommendedName>
        <fullName evidence="3">37-kD nucleoid-associated bacterial protein</fullName>
    </recommendedName>
</protein>